<dbReference type="RefSeq" id="WP_068872506.1">
    <property type="nucleotide sequence ID" value="NZ_CP016539.2"/>
</dbReference>
<feature type="region of interest" description="Disordered" evidence="1">
    <location>
        <begin position="17"/>
        <end position="74"/>
    </location>
</feature>
<keyword evidence="4" id="KW-1185">Reference proteome</keyword>
<keyword evidence="2" id="KW-0732">Signal</keyword>
<evidence type="ECO:0000256" key="1">
    <source>
        <dbReference type="SAM" id="MobiDB-lite"/>
    </source>
</evidence>
<evidence type="ECO:0000256" key="2">
    <source>
        <dbReference type="SAM" id="SignalP"/>
    </source>
</evidence>
<dbReference type="AlphaFoldDB" id="A0A1C7ED41"/>
<name>A0A1C7ED41_9BACL</name>
<dbReference type="InterPro" id="IPR025623">
    <property type="entry name" value="YusW"/>
</dbReference>
<evidence type="ECO:0008006" key="5">
    <source>
        <dbReference type="Google" id="ProtNLM"/>
    </source>
</evidence>
<protein>
    <recommendedName>
        <fullName evidence="5">YusW-like protein</fullName>
    </recommendedName>
</protein>
<gene>
    <name evidence="3" type="ORF">BBI15_16200</name>
</gene>
<feature type="chain" id="PRO_5038512414" description="YusW-like protein" evidence="2">
    <location>
        <begin position="21"/>
        <end position="281"/>
    </location>
</feature>
<dbReference type="EMBL" id="CP016539">
    <property type="protein sequence ID" value="ANU21611.1"/>
    <property type="molecule type" value="Genomic_DNA"/>
</dbReference>
<reference evidence="3" key="1">
    <citation type="submission" date="2016-10" db="EMBL/GenBank/DDBJ databases">
        <authorList>
            <person name="See-Too W.S."/>
        </authorList>
    </citation>
    <scope>NUCLEOTIDE SEQUENCE [LARGE SCALE GENOMIC DNA]</scope>
    <source>
        <strain evidence="3">DSM 23997</strain>
    </source>
</reference>
<dbReference type="Pfam" id="PF14039">
    <property type="entry name" value="YusW"/>
    <property type="match status" value="2"/>
</dbReference>
<dbReference type="PROSITE" id="PS51257">
    <property type="entry name" value="PROKAR_LIPOPROTEIN"/>
    <property type="match status" value="1"/>
</dbReference>
<accession>A0A1C7ED41</accession>
<organism evidence="3 4">
    <name type="scientific">Planococcus plakortidis</name>
    <dbReference type="NCBI Taxonomy" id="1038856"/>
    <lineage>
        <taxon>Bacteria</taxon>
        <taxon>Bacillati</taxon>
        <taxon>Bacillota</taxon>
        <taxon>Bacilli</taxon>
        <taxon>Bacillales</taxon>
        <taxon>Caryophanaceae</taxon>
        <taxon>Planococcus</taxon>
    </lineage>
</organism>
<feature type="compositionally biased region" description="Polar residues" evidence="1">
    <location>
        <begin position="34"/>
        <end position="48"/>
    </location>
</feature>
<feature type="signal peptide" evidence="2">
    <location>
        <begin position="1"/>
        <end position="20"/>
    </location>
</feature>
<proteinExistence type="predicted"/>
<sequence length="281" mass="30725">MKKMTAGMAAVILLAGCGTGQETSETATADAGNAEQQKADTANGNGNATEGELAADSAETAMQDEGAPSAANGEIREFDLELEFTDGREWDFDYNRNKALIERDSGDRLSGQDAQDEFGRLFKSVQFSTSSPLEDIKREVLEAVNAEQPDVRDFELDVKFDSGEEMEIDHDVRNGVNSGEVGEFSLELQFTDGGEASYEFESDGREAEIERRDGSEIEGANAMKEMEQLIGQVTITMGRSIDDMKTEVLQALSIDAAEVRDLELEIDYRGGEEIKFSHDAE</sequence>
<dbReference type="KEGG" id="ppla:BBI15_16200"/>
<dbReference type="Proteomes" id="UP000092650">
    <property type="component" value="Chromosome"/>
</dbReference>
<evidence type="ECO:0000313" key="3">
    <source>
        <dbReference type="EMBL" id="ANU21611.1"/>
    </source>
</evidence>
<evidence type="ECO:0000313" key="4">
    <source>
        <dbReference type="Proteomes" id="UP000092650"/>
    </source>
</evidence>
<dbReference type="OrthoDB" id="2425776at2"/>